<reference evidence="7 8" key="1">
    <citation type="submission" date="2019-02" db="EMBL/GenBank/DDBJ databases">
        <title>Deep-cultivation of Planctomycetes and their phenomic and genomic characterization uncovers novel biology.</title>
        <authorList>
            <person name="Wiegand S."/>
            <person name="Jogler M."/>
            <person name="Boedeker C."/>
            <person name="Pinto D."/>
            <person name="Vollmers J."/>
            <person name="Rivas-Marin E."/>
            <person name="Kohn T."/>
            <person name="Peeters S.H."/>
            <person name="Heuer A."/>
            <person name="Rast P."/>
            <person name="Oberbeckmann S."/>
            <person name="Bunk B."/>
            <person name="Jeske O."/>
            <person name="Meyerdierks A."/>
            <person name="Storesund J.E."/>
            <person name="Kallscheuer N."/>
            <person name="Luecker S."/>
            <person name="Lage O.M."/>
            <person name="Pohl T."/>
            <person name="Merkel B.J."/>
            <person name="Hornburger P."/>
            <person name="Mueller R.-W."/>
            <person name="Bruemmer F."/>
            <person name="Labrenz M."/>
            <person name="Spormann A.M."/>
            <person name="Op Den Camp H."/>
            <person name="Overmann J."/>
            <person name="Amann R."/>
            <person name="Jetten M.S.M."/>
            <person name="Mascher T."/>
            <person name="Medema M.H."/>
            <person name="Devos D.P."/>
            <person name="Kaster A.-K."/>
            <person name="Ovreas L."/>
            <person name="Rohde M."/>
            <person name="Galperin M.Y."/>
            <person name="Jogler C."/>
        </authorList>
    </citation>
    <scope>NUCLEOTIDE SEQUENCE [LARGE SCALE GENOMIC DNA]</scope>
    <source>
        <strain evidence="7 8">Pla108</strain>
    </source>
</reference>
<keyword evidence="5" id="KW-0234">DNA repair</keyword>
<accession>A0A5C6ANI5</accession>
<dbReference type="AlphaFoldDB" id="A0A5C6ANI5"/>
<dbReference type="SUPFAM" id="SSF52980">
    <property type="entry name" value="Restriction endonuclease-like"/>
    <property type="match status" value="1"/>
</dbReference>
<keyword evidence="3" id="KW-0227">DNA damage</keyword>
<evidence type="ECO:0000256" key="1">
    <source>
        <dbReference type="ARBA" id="ARBA00022722"/>
    </source>
</evidence>
<dbReference type="GO" id="GO:0004519">
    <property type="term" value="F:endonuclease activity"/>
    <property type="evidence" value="ECO:0007669"/>
    <property type="project" value="UniProtKB-KW"/>
</dbReference>
<evidence type="ECO:0000256" key="5">
    <source>
        <dbReference type="ARBA" id="ARBA00023204"/>
    </source>
</evidence>
<comment type="caution">
    <text evidence="7">The sequence shown here is derived from an EMBL/GenBank/DDBJ whole genome shotgun (WGS) entry which is preliminary data.</text>
</comment>
<dbReference type="EMBL" id="SJPR01000001">
    <property type="protein sequence ID" value="TWT99733.1"/>
    <property type="molecule type" value="Genomic_DNA"/>
</dbReference>
<evidence type="ECO:0000256" key="4">
    <source>
        <dbReference type="ARBA" id="ARBA00022801"/>
    </source>
</evidence>
<comment type="similarity">
    <text evidence="6">Belongs to the Vsr family.</text>
</comment>
<keyword evidence="8" id="KW-1185">Reference proteome</keyword>
<dbReference type="Proteomes" id="UP000317421">
    <property type="component" value="Unassembled WGS sequence"/>
</dbReference>
<protein>
    <submittedName>
        <fullName evidence="7">Very short patch repair protein</fullName>
        <ecNumber evidence="7">3.1.-.-</ecNumber>
    </submittedName>
</protein>
<dbReference type="GO" id="GO:0006298">
    <property type="term" value="P:mismatch repair"/>
    <property type="evidence" value="ECO:0007669"/>
    <property type="project" value="InterPro"/>
</dbReference>
<sequence>MKPPSAARSRTMAAVKSRDTGPELQVAALLDAARVAYRRDVKELPGRPDFVVKKRGRQPLAIFVHGCWWHGHDCKRGDRTPKTNRAYWQAKIDRNRRRDRRVTRQLRASGYSVWVVWECRLKEGALPPRLAARLHNQ</sequence>
<dbReference type="RefSeq" id="WP_146442972.1">
    <property type="nucleotide sequence ID" value="NZ_SJPR01000001.1"/>
</dbReference>
<dbReference type="Gene3D" id="3.40.960.10">
    <property type="entry name" value="VSR Endonuclease"/>
    <property type="match status" value="1"/>
</dbReference>
<proteinExistence type="inferred from homology"/>
<evidence type="ECO:0000313" key="7">
    <source>
        <dbReference type="EMBL" id="TWT99733.1"/>
    </source>
</evidence>
<dbReference type="NCBIfam" id="TIGR00632">
    <property type="entry name" value="vsr"/>
    <property type="match status" value="1"/>
</dbReference>
<keyword evidence="2" id="KW-0255">Endonuclease</keyword>
<dbReference type="GO" id="GO:0016787">
    <property type="term" value="F:hydrolase activity"/>
    <property type="evidence" value="ECO:0007669"/>
    <property type="project" value="UniProtKB-KW"/>
</dbReference>
<dbReference type="OrthoDB" id="9801520at2"/>
<evidence type="ECO:0000256" key="6">
    <source>
        <dbReference type="ARBA" id="ARBA00029466"/>
    </source>
</evidence>
<dbReference type="InterPro" id="IPR004603">
    <property type="entry name" value="DNA_mismatch_endonuc_vsr"/>
</dbReference>
<dbReference type="InterPro" id="IPR011335">
    <property type="entry name" value="Restrct_endonuc-II-like"/>
</dbReference>
<organism evidence="7 8">
    <name type="scientific">Botrimarina colliarenosi</name>
    <dbReference type="NCBI Taxonomy" id="2528001"/>
    <lineage>
        <taxon>Bacteria</taxon>
        <taxon>Pseudomonadati</taxon>
        <taxon>Planctomycetota</taxon>
        <taxon>Planctomycetia</taxon>
        <taxon>Pirellulales</taxon>
        <taxon>Lacipirellulaceae</taxon>
        <taxon>Botrimarina</taxon>
    </lineage>
</organism>
<name>A0A5C6ANI5_9BACT</name>
<keyword evidence="1" id="KW-0540">Nuclease</keyword>
<gene>
    <name evidence="7" type="primary">vsr</name>
    <name evidence="7" type="ORF">Pla108_06760</name>
</gene>
<evidence type="ECO:0000256" key="3">
    <source>
        <dbReference type="ARBA" id="ARBA00022763"/>
    </source>
</evidence>
<dbReference type="Pfam" id="PF03852">
    <property type="entry name" value="Vsr"/>
    <property type="match status" value="1"/>
</dbReference>
<dbReference type="EC" id="3.1.-.-" evidence="7"/>
<dbReference type="CDD" id="cd00221">
    <property type="entry name" value="Vsr"/>
    <property type="match status" value="1"/>
</dbReference>
<evidence type="ECO:0000313" key="8">
    <source>
        <dbReference type="Proteomes" id="UP000317421"/>
    </source>
</evidence>
<evidence type="ECO:0000256" key="2">
    <source>
        <dbReference type="ARBA" id="ARBA00022759"/>
    </source>
</evidence>
<keyword evidence="4 7" id="KW-0378">Hydrolase</keyword>